<sequence length="73" mass="8199">MVTTNRMSIKELQGHIYATNNPEATPNCSENMSDGTVVFHNWDWMLILAEMANLSKVQALFQPTIPPFASETD</sequence>
<feature type="non-terminal residue" evidence="1">
    <location>
        <position position="73"/>
    </location>
</feature>
<dbReference type="EMBL" id="SPNV01000296">
    <property type="protein sequence ID" value="KAF5856781.1"/>
    <property type="molecule type" value="Genomic_DNA"/>
</dbReference>
<gene>
    <name evidence="1" type="ORF">ETB97_006741</name>
</gene>
<accession>A0A8H5ZUX5</accession>
<keyword evidence="2" id="KW-1185">Reference proteome</keyword>
<evidence type="ECO:0000313" key="2">
    <source>
        <dbReference type="Proteomes" id="UP000541154"/>
    </source>
</evidence>
<dbReference type="AlphaFoldDB" id="A0A8H5ZUX5"/>
<evidence type="ECO:0000313" key="1">
    <source>
        <dbReference type="EMBL" id="KAF5856781.1"/>
    </source>
</evidence>
<name>A0A8H5ZUX5_PETAA</name>
<proteinExistence type="predicted"/>
<dbReference type="Proteomes" id="UP000541154">
    <property type="component" value="Unassembled WGS sequence"/>
</dbReference>
<comment type="caution">
    <text evidence="1">The sequence shown here is derived from an EMBL/GenBank/DDBJ whole genome shotgun (WGS) entry which is preliminary data.</text>
</comment>
<organism evidence="1 2">
    <name type="scientific">Petromyces alliaceus</name>
    <name type="common">Aspergillus alliaceus</name>
    <dbReference type="NCBI Taxonomy" id="209559"/>
    <lineage>
        <taxon>Eukaryota</taxon>
        <taxon>Fungi</taxon>
        <taxon>Dikarya</taxon>
        <taxon>Ascomycota</taxon>
        <taxon>Pezizomycotina</taxon>
        <taxon>Eurotiomycetes</taxon>
        <taxon>Eurotiomycetidae</taxon>
        <taxon>Eurotiales</taxon>
        <taxon>Aspergillaceae</taxon>
        <taxon>Aspergillus</taxon>
        <taxon>Aspergillus subgen. Circumdati</taxon>
    </lineage>
</organism>
<reference evidence="1 2" key="1">
    <citation type="submission" date="2019-04" db="EMBL/GenBank/DDBJ databases">
        <title>Aspergillus burnettii sp. nov., novel species from soil in southeast Queensland.</title>
        <authorList>
            <person name="Gilchrist C.L.M."/>
            <person name="Pitt J.I."/>
            <person name="Lange L."/>
            <person name="Lacey H.J."/>
            <person name="Vuong D."/>
            <person name="Midgley D.J."/>
            <person name="Greenfield P."/>
            <person name="Bradbury M."/>
            <person name="Lacey E."/>
            <person name="Busk P.K."/>
            <person name="Pilgaard B."/>
            <person name="Chooi Y.H."/>
            <person name="Piggott A.M."/>
        </authorList>
    </citation>
    <scope>NUCLEOTIDE SEQUENCE [LARGE SCALE GENOMIC DNA]</scope>
    <source>
        <strain evidence="1 2">FRR 5400</strain>
    </source>
</reference>
<protein>
    <submittedName>
        <fullName evidence="1">Uncharacterized protein</fullName>
    </submittedName>
</protein>